<organism evidence="2 3">
    <name type="scientific">Phaeosphaeria nodorum (strain SN15 / ATCC MYA-4574 / FGSC 10173)</name>
    <name type="common">Glume blotch fungus</name>
    <name type="synonym">Parastagonospora nodorum</name>
    <dbReference type="NCBI Taxonomy" id="321614"/>
    <lineage>
        <taxon>Eukaryota</taxon>
        <taxon>Fungi</taxon>
        <taxon>Dikarya</taxon>
        <taxon>Ascomycota</taxon>
        <taxon>Pezizomycotina</taxon>
        <taxon>Dothideomycetes</taxon>
        <taxon>Pleosporomycetidae</taxon>
        <taxon>Pleosporales</taxon>
        <taxon>Pleosporineae</taxon>
        <taxon>Phaeosphaeriaceae</taxon>
        <taxon>Parastagonospora</taxon>
    </lineage>
</organism>
<evidence type="ECO:0000313" key="2">
    <source>
        <dbReference type="EMBL" id="QRD07413.1"/>
    </source>
</evidence>
<accession>A0A7U2ICT9</accession>
<keyword evidence="1" id="KW-0472">Membrane</keyword>
<evidence type="ECO:0008006" key="4">
    <source>
        <dbReference type="Google" id="ProtNLM"/>
    </source>
</evidence>
<reference evidence="3" key="1">
    <citation type="journal article" date="2021" name="BMC Genomics">
        <title>Chromosome-level genome assembly and manually-curated proteome of model necrotroph Parastagonospora nodorum Sn15 reveals a genome-wide trove of candidate effector homologs, and redundancy of virulence-related functions within an accessory chromosome.</title>
        <authorList>
            <person name="Bertazzoni S."/>
            <person name="Jones D.A.B."/>
            <person name="Phan H.T."/>
            <person name="Tan K.-C."/>
            <person name="Hane J.K."/>
        </authorList>
    </citation>
    <scope>NUCLEOTIDE SEQUENCE [LARGE SCALE GENOMIC DNA]</scope>
    <source>
        <strain evidence="3">SN15 / ATCC MYA-4574 / FGSC 10173)</strain>
    </source>
</reference>
<dbReference type="Proteomes" id="UP000663193">
    <property type="component" value="Chromosome 22"/>
</dbReference>
<keyword evidence="1" id="KW-0812">Transmembrane</keyword>
<proteinExistence type="predicted"/>
<keyword evidence="1" id="KW-1133">Transmembrane helix</keyword>
<name>A0A7U2ICT9_PHANO</name>
<dbReference type="VEuPathDB" id="FungiDB:JI435_131930"/>
<feature type="transmembrane region" description="Helical" evidence="1">
    <location>
        <begin position="208"/>
        <end position="228"/>
    </location>
</feature>
<dbReference type="OMA" id="NASHYAY"/>
<evidence type="ECO:0000313" key="3">
    <source>
        <dbReference type="Proteomes" id="UP000663193"/>
    </source>
</evidence>
<evidence type="ECO:0000256" key="1">
    <source>
        <dbReference type="SAM" id="Phobius"/>
    </source>
</evidence>
<dbReference type="OrthoDB" id="5215637at2759"/>
<sequence length="287" mass="29926">MTSRCYALDGQPYANFDRYIPCNATAAANGENTACCAPGDNCLSNGMCQSQLDNKRKANIFWRNGCTDPTWNDPACPKHCEGLDGPLTHGIYYCLSKDSYCCPTGPMNTNTIINTTCCNQPDLTFNAPDPVVYTIAQMNIVSTAMVSAQGIATTASGSIPTSAVPSSSSALTAFADPSSSPSSSTIPFAPSASPASSSSSDNNIGVKVGVPLGIALAIALAVIAWLVLKLRRKNASHYAYRGHGGLPETGMAANGQYPAQVKAYEVESPAAEAPNGDYMRAELGTGK</sequence>
<protein>
    <recommendedName>
        <fullName evidence="4">Mid2 domain-containing protein</fullName>
    </recommendedName>
</protein>
<dbReference type="EMBL" id="CP069044">
    <property type="protein sequence ID" value="QRD07413.1"/>
    <property type="molecule type" value="Genomic_DNA"/>
</dbReference>
<dbReference type="AlphaFoldDB" id="A0A7U2ICT9"/>
<gene>
    <name evidence="2" type="ORF">JI435_131930</name>
</gene>
<keyword evidence="3" id="KW-1185">Reference proteome</keyword>